<dbReference type="AlphaFoldDB" id="A0A8X6N8R0"/>
<organism evidence="1 2">
    <name type="scientific">Nephila pilipes</name>
    <name type="common">Giant wood spider</name>
    <name type="synonym">Nephila maculata</name>
    <dbReference type="NCBI Taxonomy" id="299642"/>
    <lineage>
        <taxon>Eukaryota</taxon>
        <taxon>Metazoa</taxon>
        <taxon>Ecdysozoa</taxon>
        <taxon>Arthropoda</taxon>
        <taxon>Chelicerata</taxon>
        <taxon>Arachnida</taxon>
        <taxon>Araneae</taxon>
        <taxon>Araneomorphae</taxon>
        <taxon>Entelegynae</taxon>
        <taxon>Araneoidea</taxon>
        <taxon>Nephilidae</taxon>
        <taxon>Nephila</taxon>
    </lineage>
</organism>
<dbReference type="EMBL" id="BMAW01101755">
    <property type="protein sequence ID" value="GFT00957.1"/>
    <property type="molecule type" value="Genomic_DNA"/>
</dbReference>
<sequence>MKLWAAEFKYGRSSLGVDERSGRSRTAAPDHNIAKVPRMVPKVLRIKVRDISEELKIETFQQIKYLMVTEKMVKFRFHPVVRDHYLEDWLKFTIPFNLPEKPYNYVSIRESFKKKDPSKRNC</sequence>
<gene>
    <name evidence="1" type="ORF">NPIL_491971</name>
</gene>
<dbReference type="Proteomes" id="UP000887013">
    <property type="component" value="Unassembled WGS sequence"/>
</dbReference>
<protein>
    <submittedName>
        <fullName evidence="1">Uncharacterized protein</fullName>
    </submittedName>
</protein>
<evidence type="ECO:0000313" key="1">
    <source>
        <dbReference type="EMBL" id="GFT00957.1"/>
    </source>
</evidence>
<reference evidence="1" key="1">
    <citation type="submission" date="2020-08" db="EMBL/GenBank/DDBJ databases">
        <title>Multicomponent nature underlies the extraordinary mechanical properties of spider dragline silk.</title>
        <authorList>
            <person name="Kono N."/>
            <person name="Nakamura H."/>
            <person name="Mori M."/>
            <person name="Yoshida Y."/>
            <person name="Ohtoshi R."/>
            <person name="Malay A.D."/>
            <person name="Moran D.A.P."/>
            <person name="Tomita M."/>
            <person name="Numata K."/>
            <person name="Arakawa K."/>
        </authorList>
    </citation>
    <scope>NUCLEOTIDE SEQUENCE</scope>
</reference>
<proteinExistence type="predicted"/>
<dbReference type="OrthoDB" id="6466824at2759"/>
<comment type="caution">
    <text evidence="1">The sequence shown here is derived from an EMBL/GenBank/DDBJ whole genome shotgun (WGS) entry which is preliminary data.</text>
</comment>
<accession>A0A8X6N8R0</accession>
<keyword evidence="2" id="KW-1185">Reference proteome</keyword>
<name>A0A8X6N8R0_NEPPI</name>
<evidence type="ECO:0000313" key="2">
    <source>
        <dbReference type="Proteomes" id="UP000887013"/>
    </source>
</evidence>